<proteinExistence type="predicted"/>
<dbReference type="OrthoDB" id="1262810at2759"/>
<evidence type="ECO:0000256" key="1">
    <source>
        <dbReference type="SAM" id="MobiDB-lite"/>
    </source>
</evidence>
<dbReference type="EMBL" id="LCTW02000008">
    <property type="protein sequence ID" value="KXX82783.1"/>
    <property type="molecule type" value="Genomic_DNA"/>
</dbReference>
<gene>
    <name evidence="2" type="ORF">MMYC01_200766</name>
</gene>
<feature type="compositionally biased region" description="Pro residues" evidence="1">
    <location>
        <begin position="358"/>
        <end position="368"/>
    </location>
</feature>
<organism evidence="2 3">
    <name type="scientific">Madurella mycetomatis</name>
    <dbReference type="NCBI Taxonomy" id="100816"/>
    <lineage>
        <taxon>Eukaryota</taxon>
        <taxon>Fungi</taxon>
        <taxon>Dikarya</taxon>
        <taxon>Ascomycota</taxon>
        <taxon>Pezizomycotina</taxon>
        <taxon>Sordariomycetes</taxon>
        <taxon>Sordariomycetidae</taxon>
        <taxon>Sordariales</taxon>
        <taxon>Sordariales incertae sedis</taxon>
        <taxon>Madurella</taxon>
    </lineage>
</organism>
<accession>A0A175WGF2</accession>
<feature type="compositionally biased region" description="Pro residues" evidence="1">
    <location>
        <begin position="264"/>
        <end position="276"/>
    </location>
</feature>
<dbReference type="AlphaFoldDB" id="A0A175WGF2"/>
<protein>
    <submittedName>
        <fullName evidence="2">Uncharacterized protein</fullName>
    </submittedName>
</protein>
<evidence type="ECO:0000313" key="2">
    <source>
        <dbReference type="EMBL" id="KXX82783.1"/>
    </source>
</evidence>
<keyword evidence="3" id="KW-1185">Reference proteome</keyword>
<feature type="compositionally biased region" description="Gly residues" evidence="1">
    <location>
        <begin position="339"/>
        <end position="351"/>
    </location>
</feature>
<feature type="region of interest" description="Disordered" evidence="1">
    <location>
        <begin position="322"/>
        <end position="408"/>
    </location>
</feature>
<dbReference type="VEuPathDB" id="FungiDB:MMYC01_200766"/>
<reference evidence="2 3" key="1">
    <citation type="journal article" date="2016" name="Genome Announc.">
        <title>Genome Sequence of Madurella mycetomatis mm55, Isolated from a Human Mycetoma Case in Sudan.</title>
        <authorList>
            <person name="Smit S."/>
            <person name="Derks M.F."/>
            <person name="Bervoets S."/>
            <person name="Fahal A."/>
            <person name="van Leeuwen W."/>
            <person name="van Belkum A."/>
            <person name="van de Sande W.W."/>
        </authorList>
    </citation>
    <scope>NUCLEOTIDE SEQUENCE [LARGE SCALE GENOMIC DNA]</scope>
    <source>
        <strain evidence="3">mm55</strain>
    </source>
</reference>
<dbReference type="Proteomes" id="UP000078237">
    <property type="component" value="Unassembled WGS sequence"/>
</dbReference>
<name>A0A175WGF2_9PEZI</name>
<feature type="compositionally biased region" description="Basic and acidic residues" evidence="1">
    <location>
        <begin position="113"/>
        <end position="123"/>
    </location>
</feature>
<feature type="compositionally biased region" description="Basic residues" evidence="1">
    <location>
        <begin position="228"/>
        <end position="238"/>
    </location>
</feature>
<evidence type="ECO:0000313" key="3">
    <source>
        <dbReference type="Proteomes" id="UP000078237"/>
    </source>
</evidence>
<feature type="region of interest" description="Disordered" evidence="1">
    <location>
        <begin position="92"/>
        <end position="288"/>
    </location>
</feature>
<dbReference type="STRING" id="100816.A0A175WGF2"/>
<comment type="caution">
    <text evidence="2">The sequence shown here is derived from an EMBL/GenBank/DDBJ whole genome shotgun (WGS) entry which is preliminary data.</text>
</comment>
<sequence length="570" mass="63583">MSLSDIDVVVDDELITIQEQYGNINIYLRENMQESDRSAVNFVLIEYFQKELKIHGKNTNLANLLMSAPLSQLPKILEKNNISVPEGMMEDEADEKKRNVQNMEVTAPSPSEKVPRNKHDSTERGGNTHINNHGHDDRELSIVPKTRKRGRSRTPERGSLPSQSRKVIILDTTDNEGTEKDPRAKFRSAAKTPDPKTEAAASLGGLSSPQRVIVLDDSDSESNGPETRRKRHSSKREKHSAAPKPPDRGIASLVHKVTENSPCSPSPTTPSPPSPTRPLRELVPSHQARIERVVQTASTFRMANAQVPATPDPNLVEREAPGVVRRSRRIQAKSAPDAGSGGGGSAPGPGGSSASTPAPAPSSAPPTPLRNGRNGRGRRDAESSSRYHQKASTRARAQGGRHEREEDEVMEREIGFLGELFVYELFSRQIDDWTFKSWTSNMRSEAGHPPFTGRQKDFADFTYCDRFGHMRKALQEAGVKLNPQWSNNTEFHLEVKATLGRCADAFYVSQNQVDKMRQFDRDPNNAYIILRVFGVEERNDTGIKFLQDPWSLYMDQTLDIRSETGVYKVY</sequence>